<evidence type="ECO:0000313" key="2">
    <source>
        <dbReference type="EMBL" id="KDP41110.1"/>
    </source>
</evidence>
<accession>A0A067L9D1</accession>
<feature type="region of interest" description="Disordered" evidence="1">
    <location>
        <begin position="41"/>
        <end position="75"/>
    </location>
</feature>
<organism evidence="2 3">
    <name type="scientific">Jatropha curcas</name>
    <name type="common">Barbados nut</name>
    <dbReference type="NCBI Taxonomy" id="180498"/>
    <lineage>
        <taxon>Eukaryota</taxon>
        <taxon>Viridiplantae</taxon>
        <taxon>Streptophyta</taxon>
        <taxon>Embryophyta</taxon>
        <taxon>Tracheophyta</taxon>
        <taxon>Spermatophyta</taxon>
        <taxon>Magnoliopsida</taxon>
        <taxon>eudicotyledons</taxon>
        <taxon>Gunneridae</taxon>
        <taxon>Pentapetalae</taxon>
        <taxon>rosids</taxon>
        <taxon>fabids</taxon>
        <taxon>Malpighiales</taxon>
        <taxon>Euphorbiaceae</taxon>
        <taxon>Crotonoideae</taxon>
        <taxon>Jatropheae</taxon>
        <taxon>Jatropha</taxon>
    </lineage>
</organism>
<dbReference type="EMBL" id="KK914321">
    <property type="protein sequence ID" value="KDP41110.1"/>
    <property type="molecule type" value="Genomic_DNA"/>
</dbReference>
<gene>
    <name evidence="2" type="ORF">JCGZ_03240</name>
</gene>
<keyword evidence="3" id="KW-1185">Reference proteome</keyword>
<reference evidence="2 3" key="1">
    <citation type="journal article" date="2014" name="PLoS ONE">
        <title>Global Analysis of Gene Expression Profiles in Physic Nut (Jatropha curcas L.) Seedlings Exposed to Salt Stress.</title>
        <authorList>
            <person name="Zhang L."/>
            <person name="Zhang C."/>
            <person name="Wu P."/>
            <person name="Chen Y."/>
            <person name="Li M."/>
            <person name="Jiang H."/>
            <person name="Wu G."/>
        </authorList>
    </citation>
    <scope>NUCLEOTIDE SEQUENCE [LARGE SCALE GENOMIC DNA]</scope>
    <source>
        <strain evidence="3">cv. GZQX0401</strain>
        <tissue evidence="2">Young leaves</tissue>
    </source>
</reference>
<evidence type="ECO:0000256" key="1">
    <source>
        <dbReference type="SAM" id="MobiDB-lite"/>
    </source>
</evidence>
<dbReference type="Proteomes" id="UP000027138">
    <property type="component" value="Unassembled WGS sequence"/>
</dbReference>
<dbReference type="AlphaFoldDB" id="A0A067L9D1"/>
<evidence type="ECO:0000313" key="3">
    <source>
        <dbReference type="Proteomes" id="UP000027138"/>
    </source>
</evidence>
<feature type="compositionally biased region" description="Polar residues" evidence="1">
    <location>
        <begin position="46"/>
        <end position="55"/>
    </location>
</feature>
<sequence length="75" mass="8071">MLASSFSTGNLHSIEGKCLRGNKELIGPILSVYGGRKRQELAGERNTVSNVSTSFPLDPSPNRANQGLNQIPCDK</sequence>
<proteinExistence type="predicted"/>
<name>A0A067L9D1_JATCU</name>
<protein>
    <submittedName>
        <fullName evidence="2">Uncharacterized protein</fullName>
    </submittedName>
</protein>